<dbReference type="GO" id="GO:0030313">
    <property type="term" value="C:cell envelope"/>
    <property type="evidence" value="ECO:0007669"/>
    <property type="project" value="UniProtKB-SubCell"/>
</dbReference>
<dbReference type="Gene3D" id="3.40.30.10">
    <property type="entry name" value="Glutaredoxin"/>
    <property type="match status" value="1"/>
</dbReference>
<accession>A0A3E2NR54</accession>
<gene>
    <name evidence="5" type="ORF">DYU05_15190</name>
</gene>
<dbReference type="InterPro" id="IPR013766">
    <property type="entry name" value="Thioredoxin_domain"/>
</dbReference>
<dbReference type="InterPro" id="IPR036249">
    <property type="entry name" value="Thioredoxin-like_sf"/>
</dbReference>
<name>A0A3E2NR54_9SPHI</name>
<dbReference type="AlphaFoldDB" id="A0A3E2NR54"/>
<evidence type="ECO:0000256" key="1">
    <source>
        <dbReference type="ARBA" id="ARBA00004196"/>
    </source>
</evidence>
<comment type="subcellular location">
    <subcellularLocation>
        <location evidence="1">Cell envelope</location>
    </subcellularLocation>
</comment>
<dbReference type="PANTHER" id="PTHR42852">
    <property type="entry name" value="THIOL:DISULFIDE INTERCHANGE PROTEIN DSBE"/>
    <property type="match status" value="1"/>
</dbReference>
<dbReference type="GO" id="GO:0017004">
    <property type="term" value="P:cytochrome complex assembly"/>
    <property type="evidence" value="ECO:0007669"/>
    <property type="project" value="UniProtKB-KW"/>
</dbReference>
<protein>
    <submittedName>
        <fullName evidence="5">TlpA family protein disulfide reductase</fullName>
    </submittedName>
</protein>
<dbReference type="EMBL" id="QWDE01000002">
    <property type="protein sequence ID" value="RFZ83472.1"/>
    <property type="molecule type" value="Genomic_DNA"/>
</dbReference>
<reference evidence="5 6" key="1">
    <citation type="submission" date="2018-08" db="EMBL/GenBank/DDBJ databases">
        <title>Mucilaginibacter terrae sp. nov., isolated from manganese diggings.</title>
        <authorList>
            <person name="Huang Y."/>
            <person name="Zhou Z."/>
        </authorList>
    </citation>
    <scope>NUCLEOTIDE SEQUENCE [LARGE SCALE GENOMIC DNA]</scope>
    <source>
        <strain evidence="5 6">ZH6</strain>
    </source>
</reference>
<keyword evidence="2" id="KW-0201">Cytochrome c-type biogenesis</keyword>
<evidence type="ECO:0000256" key="2">
    <source>
        <dbReference type="ARBA" id="ARBA00022748"/>
    </source>
</evidence>
<dbReference type="Pfam" id="PF08534">
    <property type="entry name" value="Redoxin"/>
    <property type="match status" value="1"/>
</dbReference>
<keyword evidence="6" id="KW-1185">Reference proteome</keyword>
<dbReference type="InterPro" id="IPR013740">
    <property type="entry name" value="Redoxin"/>
</dbReference>
<comment type="caution">
    <text evidence="5">The sequence shown here is derived from an EMBL/GenBank/DDBJ whole genome shotgun (WGS) entry which is preliminary data.</text>
</comment>
<dbReference type="Proteomes" id="UP000260823">
    <property type="component" value="Unassembled WGS sequence"/>
</dbReference>
<evidence type="ECO:0000259" key="4">
    <source>
        <dbReference type="PROSITE" id="PS51352"/>
    </source>
</evidence>
<dbReference type="InterPro" id="IPR017937">
    <property type="entry name" value="Thioredoxin_CS"/>
</dbReference>
<dbReference type="PROSITE" id="PS51352">
    <property type="entry name" value="THIOREDOXIN_2"/>
    <property type="match status" value="1"/>
</dbReference>
<dbReference type="InterPro" id="IPR050553">
    <property type="entry name" value="Thioredoxin_ResA/DsbE_sf"/>
</dbReference>
<keyword evidence="3" id="KW-0676">Redox-active center</keyword>
<dbReference type="RefSeq" id="WP_117383941.1">
    <property type="nucleotide sequence ID" value="NZ_QWDE01000002.1"/>
</dbReference>
<dbReference type="OrthoDB" id="9815205at2"/>
<evidence type="ECO:0000313" key="6">
    <source>
        <dbReference type="Proteomes" id="UP000260823"/>
    </source>
</evidence>
<sequence>MNKRWLSKGNIWNAVLIIALLVLVFVPAAKALLIRGLMGVGLFNPDVNTAENTKAPAAPEMIFIDRNDKAISLSQLRGKVVVLNFWATWCPPCLAEMPSLNGLQQQFKGNNNVSFVMVDADGELPKSAKFMADKGYQLFVYRMDDMPGTVFAGSLPTTVVINKQGKIVFRHEGTANYNSDDMVDFIKKLSQ</sequence>
<feature type="domain" description="Thioredoxin" evidence="4">
    <location>
        <begin position="49"/>
        <end position="191"/>
    </location>
</feature>
<dbReference type="CDD" id="cd02966">
    <property type="entry name" value="TlpA_like_family"/>
    <property type="match status" value="1"/>
</dbReference>
<proteinExistence type="predicted"/>
<dbReference type="PROSITE" id="PS00194">
    <property type="entry name" value="THIOREDOXIN_1"/>
    <property type="match status" value="1"/>
</dbReference>
<evidence type="ECO:0000313" key="5">
    <source>
        <dbReference type="EMBL" id="RFZ83472.1"/>
    </source>
</evidence>
<organism evidence="5 6">
    <name type="scientific">Mucilaginibacter terrenus</name>
    <dbReference type="NCBI Taxonomy" id="2482727"/>
    <lineage>
        <taxon>Bacteria</taxon>
        <taxon>Pseudomonadati</taxon>
        <taxon>Bacteroidota</taxon>
        <taxon>Sphingobacteriia</taxon>
        <taxon>Sphingobacteriales</taxon>
        <taxon>Sphingobacteriaceae</taxon>
        <taxon>Mucilaginibacter</taxon>
    </lineage>
</organism>
<dbReference type="GO" id="GO:0016491">
    <property type="term" value="F:oxidoreductase activity"/>
    <property type="evidence" value="ECO:0007669"/>
    <property type="project" value="InterPro"/>
</dbReference>
<evidence type="ECO:0000256" key="3">
    <source>
        <dbReference type="ARBA" id="ARBA00023284"/>
    </source>
</evidence>
<dbReference type="SUPFAM" id="SSF52833">
    <property type="entry name" value="Thioredoxin-like"/>
    <property type="match status" value="1"/>
</dbReference>
<dbReference type="PANTHER" id="PTHR42852:SF17">
    <property type="entry name" value="THIOREDOXIN-LIKE PROTEIN HI_1115"/>
    <property type="match status" value="1"/>
</dbReference>